<sequence>MSVLYVTQPDAVLNKTYEAFTVSLKQEDGSWQKRAIPAQTLEQVVLMGNPQVTGDAFVYALELGMPIHYSIFHSCEA</sequence>
<evidence type="ECO:0000256" key="6">
    <source>
        <dbReference type="ARBA" id="ARBA00023118"/>
    </source>
</evidence>
<dbReference type="GO" id="GO:0016787">
    <property type="term" value="F:hydrolase activity"/>
    <property type="evidence" value="ECO:0007669"/>
    <property type="project" value="UniProtKB-KW"/>
</dbReference>
<evidence type="ECO:0000256" key="2">
    <source>
        <dbReference type="ARBA" id="ARBA00022723"/>
    </source>
</evidence>
<organism evidence="7 8">
    <name type="scientific">Neosynechococcus sphagnicola sy1</name>
    <dbReference type="NCBI Taxonomy" id="1497020"/>
    <lineage>
        <taxon>Bacteria</taxon>
        <taxon>Bacillati</taxon>
        <taxon>Cyanobacteriota</taxon>
        <taxon>Cyanophyceae</taxon>
        <taxon>Neosynechococcales</taxon>
        <taxon>Neosynechococcaceae</taxon>
        <taxon>Neosynechococcus</taxon>
    </lineage>
</organism>
<name>A0A098TP51_9CYAN</name>
<evidence type="ECO:0000313" key="8">
    <source>
        <dbReference type="Proteomes" id="UP000030170"/>
    </source>
</evidence>
<dbReference type="GO" id="GO:0004519">
    <property type="term" value="F:endonuclease activity"/>
    <property type="evidence" value="ECO:0007669"/>
    <property type="project" value="UniProtKB-KW"/>
</dbReference>
<accession>A0A098TP51</accession>
<keyword evidence="4" id="KW-0378">Hydrolase</keyword>
<proteinExistence type="predicted"/>
<keyword evidence="2" id="KW-0479">Metal-binding</keyword>
<evidence type="ECO:0000256" key="4">
    <source>
        <dbReference type="ARBA" id="ARBA00022801"/>
    </source>
</evidence>
<dbReference type="GO" id="GO:0003676">
    <property type="term" value="F:nucleic acid binding"/>
    <property type="evidence" value="ECO:0007669"/>
    <property type="project" value="InterPro"/>
</dbReference>
<dbReference type="InterPro" id="IPR002729">
    <property type="entry name" value="CRISPR-assoc_Cas1"/>
</dbReference>
<dbReference type="Gene3D" id="3.100.10.20">
    <property type="entry name" value="CRISPR-associated endonuclease Cas1, N-terminal domain"/>
    <property type="match status" value="1"/>
</dbReference>
<keyword evidence="3" id="KW-0255">Endonuclease</keyword>
<evidence type="ECO:0008006" key="9">
    <source>
        <dbReference type="Google" id="ProtNLM"/>
    </source>
</evidence>
<dbReference type="InterPro" id="IPR042211">
    <property type="entry name" value="CRISPR-assoc_Cas1_N"/>
</dbReference>
<evidence type="ECO:0000313" key="7">
    <source>
        <dbReference type="EMBL" id="KGF74064.1"/>
    </source>
</evidence>
<evidence type="ECO:0000256" key="3">
    <source>
        <dbReference type="ARBA" id="ARBA00022759"/>
    </source>
</evidence>
<protein>
    <recommendedName>
        <fullName evidence="9">CRISPR-associated protein Cas1</fullName>
    </recommendedName>
</protein>
<dbReference type="Proteomes" id="UP000030170">
    <property type="component" value="Unassembled WGS sequence"/>
</dbReference>
<dbReference type="GO" id="GO:0043571">
    <property type="term" value="P:maintenance of CRISPR repeat elements"/>
    <property type="evidence" value="ECO:0007669"/>
    <property type="project" value="InterPro"/>
</dbReference>
<comment type="caution">
    <text evidence="7">The sequence shown here is derived from an EMBL/GenBank/DDBJ whole genome shotgun (WGS) entry which is preliminary data.</text>
</comment>
<dbReference type="GO" id="GO:0051607">
    <property type="term" value="P:defense response to virus"/>
    <property type="evidence" value="ECO:0007669"/>
    <property type="project" value="UniProtKB-KW"/>
</dbReference>
<dbReference type="STRING" id="1497020.DO97_00720"/>
<keyword evidence="1" id="KW-0540">Nuclease</keyword>
<evidence type="ECO:0000256" key="5">
    <source>
        <dbReference type="ARBA" id="ARBA00022842"/>
    </source>
</evidence>
<keyword evidence="5" id="KW-0460">Magnesium</keyword>
<dbReference type="AlphaFoldDB" id="A0A098TP51"/>
<gene>
    <name evidence="7" type="ORF">DO97_00720</name>
</gene>
<evidence type="ECO:0000256" key="1">
    <source>
        <dbReference type="ARBA" id="ARBA00022722"/>
    </source>
</evidence>
<keyword evidence="8" id="KW-1185">Reference proteome</keyword>
<dbReference type="Pfam" id="PF01867">
    <property type="entry name" value="Cas_Cas1"/>
    <property type="match status" value="1"/>
</dbReference>
<dbReference type="GO" id="GO:0046872">
    <property type="term" value="F:metal ion binding"/>
    <property type="evidence" value="ECO:0007669"/>
    <property type="project" value="UniProtKB-KW"/>
</dbReference>
<dbReference type="EMBL" id="JJML01000001">
    <property type="protein sequence ID" value="KGF74064.1"/>
    <property type="molecule type" value="Genomic_DNA"/>
</dbReference>
<reference evidence="7 8" key="1">
    <citation type="journal article" date="2014" name="Mol. Ecol.">
        <title>Evolution of Synechococcus.</title>
        <authorList>
            <person name="Dvorak P."/>
            <person name="Casamatta D."/>
            <person name="Hasler P."/>
            <person name="Poulickova A."/>
            <person name="Ondrej V."/>
            <person name="Sanges R."/>
        </authorList>
    </citation>
    <scope>NUCLEOTIDE SEQUENCE [LARGE SCALE GENOMIC DNA]</scope>
    <source>
        <strain evidence="7 8">CAUP A 1101</strain>
    </source>
</reference>
<keyword evidence="6" id="KW-0051">Antiviral defense</keyword>